<dbReference type="AlphaFoldDB" id="A0A9X9LEC2"/>
<protein>
    <submittedName>
        <fullName evidence="2">Uncharacterized protein</fullName>
    </submittedName>
</protein>
<dbReference type="EMBL" id="CYRY02001455">
    <property type="protein sequence ID" value="VCW66105.1"/>
    <property type="molecule type" value="Genomic_DNA"/>
</dbReference>
<evidence type="ECO:0000313" key="2">
    <source>
        <dbReference type="EMBL" id="VCW66105.1"/>
    </source>
</evidence>
<organism evidence="2 3">
    <name type="scientific">Gulo gulo</name>
    <name type="common">Wolverine</name>
    <name type="synonym">Gluton</name>
    <dbReference type="NCBI Taxonomy" id="48420"/>
    <lineage>
        <taxon>Eukaryota</taxon>
        <taxon>Metazoa</taxon>
        <taxon>Chordata</taxon>
        <taxon>Craniata</taxon>
        <taxon>Vertebrata</taxon>
        <taxon>Euteleostomi</taxon>
        <taxon>Mammalia</taxon>
        <taxon>Eutheria</taxon>
        <taxon>Laurasiatheria</taxon>
        <taxon>Carnivora</taxon>
        <taxon>Caniformia</taxon>
        <taxon>Musteloidea</taxon>
        <taxon>Mustelidae</taxon>
        <taxon>Guloninae</taxon>
        <taxon>Gulo</taxon>
    </lineage>
</organism>
<keyword evidence="3" id="KW-1185">Reference proteome</keyword>
<proteinExistence type="predicted"/>
<comment type="caution">
    <text evidence="2">The sequence shown here is derived from an EMBL/GenBank/DDBJ whole genome shotgun (WGS) entry which is preliminary data.</text>
</comment>
<evidence type="ECO:0000313" key="3">
    <source>
        <dbReference type="Proteomes" id="UP000269945"/>
    </source>
</evidence>
<accession>A0A9X9LEC2</accession>
<sequence>MVSSDLSRRPLGQRDTRTRAQFTFGEQLKCMPGTGRVVTYMVIQRYRYSVPTMQKNLLLMMDLETQGSRGKQRALSHGTLQAQRGSQGPDTPSQPPRDSRT</sequence>
<evidence type="ECO:0000256" key="1">
    <source>
        <dbReference type="SAM" id="MobiDB-lite"/>
    </source>
</evidence>
<reference evidence="2 3" key="1">
    <citation type="submission" date="2018-10" db="EMBL/GenBank/DDBJ databases">
        <authorList>
            <person name="Ekblom R."/>
            <person name="Jareborg N."/>
        </authorList>
    </citation>
    <scope>NUCLEOTIDE SEQUENCE [LARGE SCALE GENOMIC DNA]</scope>
    <source>
        <tissue evidence="2">Muscle</tissue>
    </source>
</reference>
<feature type="compositionally biased region" description="Polar residues" evidence="1">
    <location>
        <begin position="78"/>
        <end position="91"/>
    </location>
</feature>
<dbReference type="Proteomes" id="UP000269945">
    <property type="component" value="Unassembled WGS sequence"/>
</dbReference>
<feature type="region of interest" description="Disordered" evidence="1">
    <location>
        <begin position="66"/>
        <end position="101"/>
    </location>
</feature>
<name>A0A9X9LEC2_GULGU</name>
<gene>
    <name evidence="2" type="ORF">BN2614_LOCUS2</name>
</gene>